<dbReference type="Proteomes" id="UP000053424">
    <property type="component" value="Unassembled WGS sequence"/>
</dbReference>
<organism evidence="2 3">
    <name type="scientific">Hebeloma cylindrosporum</name>
    <dbReference type="NCBI Taxonomy" id="76867"/>
    <lineage>
        <taxon>Eukaryota</taxon>
        <taxon>Fungi</taxon>
        <taxon>Dikarya</taxon>
        <taxon>Basidiomycota</taxon>
        <taxon>Agaricomycotina</taxon>
        <taxon>Agaricomycetes</taxon>
        <taxon>Agaricomycetidae</taxon>
        <taxon>Agaricales</taxon>
        <taxon>Agaricineae</taxon>
        <taxon>Hymenogastraceae</taxon>
        <taxon>Hebeloma</taxon>
    </lineage>
</organism>
<name>A0A0C3BNX0_HEBCY</name>
<dbReference type="EMBL" id="KN831791">
    <property type="protein sequence ID" value="KIM38370.1"/>
    <property type="molecule type" value="Genomic_DNA"/>
</dbReference>
<dbReference type="HOGENOM" id="CLU_1434598_0_0_1"/>
<evidence type="ECO:0000313" key="2">
    <source>
        <dbReference type="EMBL" id="KIM38370.1"/>
    </source>
</evidence>
<gene>
    <name evidence="2" type="ORF">M413DRAFT_12829</name>
</gene>
<proteinExistence type="predicted"/>
<sequence length="189" mass="21797">MYMSGFDCGYYIKQDKFDGFIPRFQEEVDKEGVLHAWWFGLRTDAKSEIPFPSYHPPGSEGNKDGFIWFPLRRIESDAPDGPSEIEAGIEAKDIPFETILKDKDKPELVYFTKKYRTESKTLFVNLSKEPEKPDSENNSSELPGTCDDEKKSAESLRNEIPADFGWGIKQGKKWGDVHHDFQSRRMTCK</sequence>
<keyword evidence="3" id="KW-1185">Reference proteome</keyword>
<protein>
    <submittedName>
        <fullName evidence="2">Uncharacterized protein</fullName>
    </submittedName>
</protein>
<feature type="region of interest" description="Disordered" evidence="1">
    <location>
        <begin position="126"/>
        <end position="154"/>
    </location>
</feature>
<reference evidence="2 3" key="1">
    <citation type="submission" date="2014-04" db="EMBL/GenBank/DDBJ databases">
        <authorList>
            <consortium name="DOE Joint Genome Institute"/>
            <person name="Kuo A."/>
            <person name="Gay G."/>
            <person name="Dore J."/>
            <person name="Kohler A."/>
            <person name="Nagy L.G."/>
            <person name="Floudas D."/>
            <person name="Copeland A."/>
            <person name="Barry K.W."/>
            <person name="Cichocki N."/>
            <person name="Veneault-Fourrey C."/>
            <person name="LaButti K."/>
            <person name="Lindquist E.A."/>
            <person name="Lipzen A."/>
            <person name="Lundell T."/>
            <person name="Morin E."/>
            <person name="Murat C."/>
            <person name="Sun H."/>
            <person name="Tunlid A."/>
            <person name="Henrissat B."/>
            <person name="Grigoriev I.V."/>
            <person name="Hibbett D.S."/>
            <person name="Martin F."/>
            <person name="Nordberg H.P."/>
            <person name="Cantor M.N."/>
            <person name="Hua S.X."/>
        </authorList>
    </citation>
    <scope>NUCLEOTIDE SEQUENCE [LARGE SCALE GENOMIC DNA]</scope>
    <source>
        <strain evidence="3">h7</strain>
    </source>
</reference>
<reference evidence="3" key="2">
    <citation type="submission" date="2015-01" db="EMBL/GenBank/DDBJ databases">
        <title>Evolutionary Origins and Diversification of the Mycorrhizal Mutualists.</title>
        <authorList>
            <consortium name="DOE Joint Genome Institute"/>
            <consortium name="Mycorrhizal Genomics Consortium"/>
            <person name="Kohler A."/>
            <person name="Kuo A."/>
            <person name="Nagy L.G."/>
            <person name="Floudas D."/>
            <person name="Copeland A."/>
            <person name="Barry K.W."/>
            <person name="Cichocki N."/>
            <person name="Veneault-Fourrey C."/>
            <person name="LaButti K."/>
            <person name="Lindquist E.A."/>
            <person name="Lipzen A."/>
            <person name="Lundell T."/>
            <person name="Morin E."/>
            <person name="Murat C."/>
            <person name="Riley R."/>
            <person name="Ohm R."/>
            <person name="Sun H."/>
            <person name="Tunlid A."/>
            <person name="Henrissat B."/>
            <person name="Grigoriev I.V."/>
            <person name="Hibbett D.S."/>
            <person name="Martin F."/>
        </authorList>
    </citation>
    <scope>NUCLEOTIDE SEQUENCE [LARGE SCALE GENOMIC DNA]</scope>
    <source>
        <strain evidence="3">h7</strain>
    </source>
</reference>
<accession>A0A0C3BNX0</accession>
<dbReference type="AlphaFoldDB" id="A0A0C3BNX0"/>
<evidence type="ECO:0000313" key="3">
    <source>
        <dbReference type="Proteomes" id="UP000053424"/>
    </source>
</evidence>
<evidence type="ECO:0000256" key="1">
    <source>
        <dbReference type="SAM" id="MobiDB-lite"/>
    </source>
</evidence>